<evidence type="ECO:0000256" key="4">
    <source>
        <dbReference type="ARBA" id="ARBA00022692"/>
    </source>
</evidence>
<evidence type="ECO:0000256" key="5">
    <source>
        <dbReference type="ARBA" id="ARBA00022989"/>
    </source>
</evidence>
<keyword evidence="5 7" id="KW-1133">Transmembrane helix</keyword>
<evidence type="ECO:0000313" key="8">
    <source>
        <dbReference type="EMBL" id="CUH92861.1"/>
    </source>
</evidence>
<feature type="transmembrane region" description="Helical" evidence="7">
    <location>
        <begin position="103"/>
        <end position="128"/>
    </location>
</feature>
<dbReference type="InterPro" id="IPR010290">
    <property type="entry name" value="TM_effector"/>
</dbReference>
<evidence type="ECO:0000256" key="1">
    <source>
        <dbReference type="ARBA" id="ARBA00004651"/>
    </source>
</evidence>
<dbReference type="PANTHER" id="PTHR43266:SF9">
    <property type="entry name" value="PERMEASE, MAJOR FACILITATOR SUPERFAMILY-RELATED"/>
    <property type="match status" value="1"/>
</dbReference>
<dbReference type="RefSeq" id="WP_058258195.1">
    <property type="nucleotide sequence ID" value="NZ_LN879430.1"/>
</dbReference>
<dbReference type="KEGG" id="hsd:SD1D_1315"/>
<dbReference type="PANTHER" id="PTHR43266">
    <property type="entry name" value="MACROLIDE-EFFLUX PROTEIN"/>
    <property type="match status" value="1"/>
</dbReference>
<evidence type="ECO:0000256" key="7">
    <source>
        <dbReference type="SAM" id="Phobius"/>
    </source>
</evidence>
<organism evidence="8 9">
    <name type="scientific">Herbinix luporum</name>
    <dbReference type="NCBI Taxonomy" id="1679721"/>
    <lineage>
        <taxon>Bacteria</taxon>
        <taxon>Bacillati</taxon>
        <taxon>Bacillota</taxon>
        <taxon>Clostridia</taxon>
        <taxon>Lachnospirales</taxon>
        <taxon>Lachnospiraceae</taxon>
        <taxon>Herbinix</taxon>
    </lineage>
</organism>
<reference evidence="9" key="1">
    <citation type="submission" date="2015-09" db="EMBL/GenBank/DDBJ databases">
        <authorList>
            <person name="Wibberg D."/>
        </authorList>
    </citation>
    <scope>NUCLEOTIDE SEQUENCE [LARGE SCALE GENOMIC DNA]</scope>
    <source>
        <strain evidence="9">SD1D</strain>
    </source>
</reference>
<name>A0A0K8J5B0_9FIRM</name>
<dbReference type="AlphaFoldDB" id="A0A0K8J5B0"/>
<keyword evidence="4 7" id="KW-0812">Transmembrane</keyword>
<evidence type="ECO:0000256" key="6">
    <source>
        <dbReference type="ARBA" id="ARBA00023136"/>
    </source>
</evidence>
<evidence type="ECO:0000256" key="3">
    <source>
        <dbReference type="ARBA" id="ARBA00022475"/>
    </source>
</evidence>
<dbReference type="EMBL" id="LN879430">
    <property type="protein sequence ID" value="CUH92861.1"/>
    <property type="molecule type" value="Genomic_DNA"/>
</dbReference>
<accession>A0A0K8J5B0</accession>
<dbReference type="SUPFAM" id="SSF103473">
    <property type="entry name" value="MFS general substrate transporter"/>
    <property type="match status" value="1"/>
</dbReference>
<keyword evidence="2" id="KW-0813">Transport</keyword>
<evidence type="ECO:0000313" key="9">
    <source>
        <dbReference type="Proteomes" id="UP000196053"/>
    </source>
</evidence>
<keyword evidence="3" id="KW-1003">Cell membrane</keyword>
<dbReference type="Gene3D" id="1.20.1250.20">
    <property type="entry name" value="MFS general substrate transporter like domains"/>
    <property type="match status" value="1"/>
</dbReference>
<keyword evidence="9" id="KW-1185">Reference proteome</keyword>
<sequence>MNFKLMKQKDFSLLILGKLVSLVGSNMQQFALSLYVLEITGSATIFASILSVSILPRLLLSPIAGVFGDWFNRKKTIVLLDFINGIILGIFALIYITSGSLTVFLICILVILLEITEIFFNSAMSAVLPSLVKKDQLMDSYSIYSCGANDFWNFI</sequence>
<evidence type="ECO:0000256" key="2">
    <source>
        <dbReference type="ARBA" id="ARBA00022448"/>
    </source>
</evidence>
<gene>
    <name evidence="8" type="ORF">SD1D_1315</name>
</gene>
<protein>
    <submittedName>
        <fullName evidence="8">Putative membrane protein</fullName>
    </submittedName>
</protein>
<dbReference type="Proteomes" id="UP000196053">
    <property type="component" value="Chromosome I"/>
</dbReference>
<feature type="transmembrane region" description="Helical" evidence="7">
    <location>
        <begin position="43"/>
        <end position="66"/>
    </location>
</feature>
<dbReference type="GO" id="GO:0005886">
    <property type="term" value="C:plasma membrane"/>
    <property type="evidence" value="ECO:0007669"/>
    <property type="project" value="UniProtKB-SubCell"/>
</dbReference>
<keyword evidence="6 7" id="KW-0472">Membrane</keyword>
<comment type="subcellular location">
    <subcellularLocation>
        <location evidence="1">Cell membrane</location>
        <topology evidence="1">Multi-pass membrane protein</topology>
    </subcellularLocation>
</comment>
<feature type="transmembrane region" description="Helical" evidence="7">
    <location>
        <begin position="78"/>
        <end position="97"/>
    </location>
</feature>
<dbReference type="Pfam" id="PF05977">
    <property type="entry name" value="MFS_3"/>
    <property type="match status" value="1"/>
</dbReference>
<dbReference type="InterPro" id="IPR036259">
    <property type="entry name" value="MFS_trans_sf"/>
</dbReference>
<proteinExistence type="predicted"/>
<dbReference type="OrthoDB" id="9763297at2"/>